<proteinExistence type="predicted"/>
<dbReference type="EMBL" id="BEXD01001112">
    <property type="protein sequence ID" value="GBB92312.1"/>
    <property type="molecule type" value="Genomic_DNA"/>
</dbReference>
<dbReference type="InterPro" id="IPR038717">
    <property type="entry name" value="Tc1-like_DDE_dom"/>
</dbReference>
<organism evidence="2 3">
    <name type="scientific">Rhizophagus clarus</name>
    <dbReference type="NCBI Taxonomy" id="94130"/>
    <lineage>
        <taxon>Eukaryota</taxon>
        <taxon>Fungi</taxon>
        <taxon>Fungi incertae sedis</taxon>
        <taxon>Mucoromycota</taxon>
        <taxon>Glomeromycotina</taxon>
        <taxon>Glomeromycetes</taxon>
        <taxon>Glomerales</taxon>
        <taxon>Glomeraceae</taxon>
        <taxon>Rhizophagus</taxon>
    </lineage>
</organism>
<dbReference type="Proteomes" id="UP000247702">
    <property type="component" value="Unassembled WGS sequence"/>
</dbReference>
<dbReference type="GO" id="GO:0003676">
    <property type="term" value="F:nucleic acid binding"/>
    <property type="evidence" value="ECO:0007669"/>
    <property type="project" value="InterPro"/>
</dbReference>
<sequence>MQARTVKQWKEDNSIIDFPWPAQSPDLNPIEHLWDVLERRVREHKPHPKNIEELMVILEEEWNKIEPEILTNLVESLPRRVQAVLDSHGNPTRY</sequence>
<evidence type="ECO:0000313" key="3">
    <source>
        <dbReference type="Proteomes" id="UP000247702"/>
    </source>
</evidence>
<dbReference type="Pfam" id="PF13358">
    <property type="entry name" value="DDE_3"/>
    <property type="match status" value="1"/>
</dbReference>
<feature type="domain" description="Tc1-like transposase DDE" evidence="1">
    <location>
        <begin position="3"/>
        <end position="49"/>
    </location>
</feature>
<name>A0A2Z6QUX6_9GLOM</name>
<reference evidence="2 3" key="1">
    <citation type="submission" date="2017-11" db="EMBL/GenBank/DDBJ databases">
        <title>The genome of Rhizophagus clarus HR1 reveals common genetic basis of auxotrophy among arbuscular mycorrhizal fungi.</title>
        <authorList>
            <person name="Kobayashi Y."/>
        </authorList>
    </citation>
    <scope>NUCLEOTIDE SEQUENCE [LARGE SCALE GENOMIC DNA]</scope>
    <source>
        <strain evidence="2 3">HR1</strain>
    </source>
</reference>
<evidence type="ECO:0000313" key="2">
    <source>
        <dbReference type="EMBL" id="GBB92312.1"/>
    </source>
</evidence>
<comment type="caution">
    <text evidence="2">The sequence shown here is derived from an EMBL/GenBank/DDBJ whole genome shotgun (WGS) entry which is preliminary data.</text>
</comment>
<dbReference type="InterPro" id="IPR036397">
    <property type="entry name" value="RNaseH_sf"/>
</dbReference>
<dbReference type="Gene3D" id="3.30.420.10">
    <property type="entry name" value="Ribonuclease H-like superfamily/Ribonuclease H"/>
    <property type="match status" value="1"/>
</dbReference>
<gene>
    <name evidence="2" type="ORF">RclHR1_00020015</name>
</gene>
<evidence type="ECO:0000259" key="1">
    <source>
        <dbReference type="Pfam" id="PF13358"/>
    </source>
</evidence>
<keyword evidence="3" id="KW-1185">Reference proteome</keyword>
<protein>
    <recommendedName>
        <fullName evidence="1">Tc1-like transposase DDE domain-containing protein</fullName>
    </recommendedName>
</protein>
<dbReference type="AlphaFoldDB" id="A0A2Z6QUX6"/>
<accession>A0A2Z6QUX6</accession>